<dbReference type="InterPro" id="IPR004199">
    <property type="entry name" value="B-gal_small/dom_5"/>
</dbReference>
<keyword evidence="7" id="KW-0106">Calcium</keyword>
<comment type="similarity">
    <text evidence="3 10">Belongs to the glycosyl hydrolase 2 family.</text>
</comment>
<dbReference type="PROSITE" id="PS00608">
    <property type="entry name" value="GLYCOSYL_HYDROL_F2_2"/>
    <property type="match status" value="1"/>
</dbReference>
<evidence type="ECO:0000259" key="12">
    <source>
        <dbReference type="SMART" id="SM01038"/>
    </source>
</evidence>
<dbReference type="InterPro" id="IPR006104">
    <property type="entry name" value="Glyco_hydro_2_N"/>
</dbReference>
<evidence type="ECO:0000313" key="14">
    <source>
        <dbReference type="Proteomes" id="UP001139344"/>
    </source>
</evidence>
<protein>
    <recommendedName>
        <fullName evidence="5 10">Beta-galactosidase</fullName>
        <ecNumber evidence="5 10">3.2.1.23</ecNumber>
    </recommendedName>
    <alternativeName>
        <fullName evidence="9 10">Lactase</fullName>
    </alternativeName>
</protein>
<evidence type="ECO:0000256" key="4">
    <source>
        <dbReference type="ARBA" id="ARBA00011245"/>
    </source>
</evidence>
<dbReference type="SUPFAM" id="SSF74650">
    <property type="entry name" value="Galactose mutarotase-like"/>
    <property type="match status" value="1"/>
</dbReference>
<gene>
    <name evidence="13" type="ORF">LU635_12930</name>
</gene>
<dbReference type="InterPro" id="IPR011013">
    <property type="entry name" value="Gal_mutarotase_sf_dom"/>
</dbReference>
<dbReference type="Gene3D" id="2.60.40.10">
    <property type="entry name" value="Immunoglobulins"/>
    <property type="match status" value="2"/>
</dbReference>
<dbReference type="InterPro" id="IPR036156">
    <property type="entry name" value="Beta-gal/glucu_dom_sf"/>
</dbReference>
<evidence type="ECO:0000256" key="11">
    <source>
        <dbReference type="SAM" id="SignalP"/>
    </source>
</evidence>
<dbReference type="Gene3D" id="3.20.20.80">
    <property type="entry name" value="Glycosidases"/>
    <property type="match status" value="1"/>
</dbReference>
<dbReference type="GO" id="GO:0005990">
    <property type="term" value="P:lactose catabolic process"/>
    <property type="evidence" value="ECO:0007669"/>
    <property type="project" value="TreeGrafter"/>
</dbReference>
<dbReference type="Pfam" id="PF16353">
    <property type="entry name" value="LacZ_4"/>
    <property type="match status" value="1"/>
</dbReference>
<comment type="catalytic activity">
    <reaction evidence="1 10">
        <text>Hydrolysis of terminal non-reducing beta-D-galactose residues in beta-D-galactosides.</text>
        <dbReference type="EC" id="3.2.1.23"/>
    </reaction>
</comment>
<dbReference type="EMBL" id="JAJSON010000025">
    <property type="protein sequence ID" value="MCG9972547.1"/>
    <property type="molecule type" value="Genomic_DNA"/>
</dbReference>
<dbReference type="Pfam" id="PF02837">
    <property type="entry name" value="Glyco_hydro_2_N"/>
    <property type="match status" value="1"/>
</dbReference>
<dbReference type="PRINTS" id="PR00132">
    <property type="entry name" value="GLHYDRLASE2"/>
</dbReference>
<dbReference type="Pfam" id="PF02929">
    <property type="entry name" value="Bgal_small_N"/>
    <property type="match status" value="1"/>
</dbReference>
<dbReference type="InterPro" id="IPR017853">
    <property type="entry name" value="GH"/>
</dbReference>
<feature type="chain" id="PRO_5040836474" description="Beta-galactosidase" evidence="11">
    <location>
        <begin position="23"/>
        <end position="1062"/>
    </location>
</feature>
<dbReference type="GO" id="GO:0030246">
    <property type="term" value="F:carbohydrate binding"/>
    <property type="evidence" value="ECO:0007669"/>
    <property type="project" value="InterPro"/>
</dbReference>
<dbReference type="SUPFAM" id="SSF49785">
    <property type="entry name" value="Galactose-binding domain-like"/>
    <property type="match status" value="1"/>
</dbReference>
<dbReference type="InterPro" id="IPR023230">
    <property type="entry name" value="Glyco_hydro_2_CS"/>
</dbReference>
<dbReference type="PANTHER" id="PTHR46323">
    <property type="entry name" value="BETA-GALACTOSIDASE"/>
    <property type="match status" value="1"/>
</dbReference>
<comment type="subunit">
    <text evidence="4">Monomer.</text>
</comment>
<organism evidence="13 14">
    <name type="scientific">Christiangramia crocea</name>
    <dbReference type="NCBI Taxonomy" id="2904124"/>
    <lineage>
        <taxon>Bacteria</taxon>
        <taxon>Pseudomonadati</taxon>
        <taxon>Bacteroidota</taxon>
        <taxon>Flavobacteriia</taxon>
        <taxon>Flavobacteriales</taxon>
        <taxon>Flavobacteriaceae</taxon>
        <taxon>Christiangramia</taxon>
    </lineage>
</organism>
<dbReference type="Gene3D" id="2.70.98.10">
    <property type="match status" value="1"/>
</dbReference>
<dbReference type="PANTHER" id="PTHR46323:SF2">
    <property type="entry name" value="BETA-GALACTOSIDASE"/>
    <property type="match status" value="1"/>
</dbReference>
<reference evidence="13" key="1">
    <citation type="submission" date="2021-12" db="EMBL/GenBank/DDBJ databases">
        <title>Description of Gramella crocea sp. nov., a new bacterium isolated from activated sludge.</title>
        <authorList>
            <person name="Zhang X."/>
        </authorList>
    </citation>
    <scope>NUCLEOTIDE SEQUENCE</scope>
    <source>
        <strain evidence="13">YB25</strain>
    </source>
</reference>
<feature type="domain" description="Beta galactosidase small chain/" evidence="12">
    <location>
        <begin position="776"/>
        <end position="1058"/>
    </location>
</feature>
<dbReference type="SMART" id="SM01038">
    <property type="entry name" value="Bgal_small_N"/>
    <property type="match status" value="1"/>
</dbReference>
<dbReference type="InterPro" id="IPR006101">
    <property type="entry name" value="Glyco_hydro_2"/>
</dbReference>
<dbReference type="Pfam" id="PF02836">
    <property type="entry name" value="Glyco_hydro_2_C"/>
    <property type="match status" value="1"/>
</dbReference>
<evidence type="ECO:0000256" key="6">
    <source>
        <dbReference type="ARBA" id="ARBA00022801"/>
    </source>
</evidence>
<dbReference type="GO" id="GO:0009341">
    <property type="term" value="C:beta-galactosidase complex"/>
    <property type="evidence" value="ECO:0007669"/>
    <property type="project" value="InterPro"/>
</dbReference>
<evidence type="ECO:0000256" key="1">
    <source>
        <dbReference type="ARBA" id="ARBA00001412"/>
    </source>
</evidence>
<dbReference type="InterPro" id="IPR013783">
    <property type="entry name" value="Ig-like_fold"/>
</dbReference>
<dbReference type="InterPro" id="IPR014718">
    <property type="entry name" value="GH-type_carb-bd"/>
</dbReference>
<dbReference type="InterPro" id="IPR032312">
    <property type="entry name" value="LacZ_4"/>
</dbReference>
<dbReference type="Pfam" id="PF00703">
    <property type="entry name" value="Glyco_hydro_2"/>
    <property type="match status" value="1"/>
</dbReference>
<dbReference type="SUPFAM" id="SSF51445">
    <property type="entry name" value="(Trans)glycosidases"/>
    <property type="match status" value="1"/>
</dbReference>
<dbReference type="PROSITE" id="PS00719">
    <property type="entry name" value="GLYCOSYL_HYDROL_F2_1"/>
    <property type="match status" value="1"/>
</dbReference>
<dbReference type="InterPro" id="IPR008979">
    <property type="entry name" value="Galactose-bd-like_sf"/>
</dbReference>
<evidence type="ECO:0000256" key="2">
    <source>
        <dbReference type="ARBA" id="ARBA00001913"/>
    </source>
</evidence>
<keyword evidence="11" id="KW-0732">Signal</keyword>
<dbReference type="InterPro" id="IPR006103">
    <property type="entry name" value="Glyco_hydro_2_cat"/>
</dbReference>
<keyword evidence="6 10" id="KW-0378">Hydrolase</keyword>
<dbReference type="EC" id="3.2.1.23" evidence="5 10"/>
<dbReference type="Proteomes" id="UP001139344">
    <property type="component" value="Unassembled WGS sequence"/>
</dbReference>
<sequence length="1062" mass="121521">MNKAFKILIIGACMFWKAGAFSQQNDWENQHVTRVNTETPSVHPISYLSEIVAKNGIIEESALYRSLNGTWKFRWDKNPDETDKDFYKLDANLTNWEEIKVPSNWQMLGYGKPIYTNINYPFEKNPPFIAGPNGNGVGSYVREFEVDTSWQDHDIYLRFDGVESAFYLWVNGKEVGYAQDSRTISSFDISNYLKKGRNKVAVQVFRWSDGSYLEDQDFWRLSGIFRNVYLVARPNIAVEDYQTITEFDENFDDAELKIKTVLRNTGSKDFKEGSLNVKVYNPNGKLVKDENFVLPNIRKRDDNKPVHKEISLGFNSPQKWSNEDPNLYTMLLSVKTRDNEILDIISSKIGFRQIDIDGRTILLNNKPLIIKGVNRHEHNPVTGHYITKEQMLKEVKLLKKLNINTVRNSHYPASPYFYEVCDKLGVLVIDEANVESHGMRYGKESLAKDTTWKKAHVERMEAMVAQNKNHPSIIMWSLGNEAGNGVNMLAMEKVSKRLDPTRPTHYHFSTEPYVGEVWGGGVFKNGKVNSHGRYQSVEDLIEIHKLNLDRPFIVNEVAHAMGNAMGNLKEYVDVYYQYDGISGGIIWDWVDQGILTETEEGVPYYAYGGDFGDIPNDLNFCMNGILFSDLSLSPKAKEVKGVYQNVDFSWAGESDEFEKIRINNRFLFTDLKEYDFYWRLLKNGQPIGDGKLEEFSVNALSVKSIDTPHEVFKLMKGEQEEYVLNISVRIKKAINWAQTGFVIAEKQLHLTSWNSPTFKNPERTRLHYQESDSLLDIMANSVKIQFDKKTGVLNSYQVDGEEILEAGPRLNIWRAPTDNDGGYKNMWRNAAKKVSKEWIKAGYEGAKFKISETHLEKASENNLIFKVTGYLISSGDAIIAKIIQEYGVDGEGGIRLNTVFSPEQSDLPDLPRLGYEIILKKGFDQMSWYGRGPHENYIDRNASAKLGIYKKTVDEQFVNYPVPQENGNKTGVRWAKIQNDDGLGLNISSGTPFETSARHYNLNNLTKATHPYELEKKDEVFWYVDVQQHGLGGNSCGPMPMDQYLFVPTVIRFDLNLSPVMD</sequence>
<proteinExistence type="inferred from homology"/>
<dbReference type="InterPro" id="IPR023232">
    <property type="entry name" value="Glyco_hydro_2_AS"/>
</dbReference>
<dbReference type="InterPro" id="IPR006102">
    <property type="entry name" value="Ig-like_GH2"/>
</dbReference>
<name>A0A9X1UY49_9FLAO</name>
<feature type="signal peptide" evidence="11">
    <location>
        <begin position="1"/>
        <end position="22"/>
    </location>
</feature>
<evidence type="ECO:0000256" key="10">
    <source>
        <dbReference type="RuleBase" id="RU361154"/>
    </source>
</evidence>
<comment type="cofactor">
    <cofactor evidence="2">
        <name>Ca(2+)</name>
        <dbReference type="ChEBI" id="CHEBI:29108"/>
    </cofactor>
</comment>
<evidence type="ECO:0000313" key="13">
    <source>
        <dbReference type="EMBL" id="MCG9972547.1"/>
    </source>
</evidence>
<dbReference type="InterPro" id="IPR050347">
    <property type="entry name" value="Bact_Beta-galactosidase"/>
</dbReference>
<evidence type="ECO:0000256" key="3">
    <source>
        <dbReference type="ARBA" id="ARBA00007401"/>
    </source>
</evidence>
<evidence type="ECO:0000256" key="8">
    <source>
        <dbReference type="ARBA" id="ARBA00023295"/>
    </source>
</evidence>
<dbReference type="GO" id="GO:0004565">
    <property type="term" value="F:beta-galactosidase activity"/>
    <property type="evidence" value="ECO:0007669"/>
    <property type="project" value="UniProtKB-EC"/>
</dbReference>
<dbReference type="Gene3D" id="2.60.120.260">
    <property type="entry name" value="Galactose-binding domain-like"/>
    <property type="match status" value="1"/>
</dbReference>
<dbReference type="RefSeq" id="WP_240099900.1">
    <property type="nucleotide sequence ID" value="NZ_JAJSON010000025.1"/>
</dbReference>
<accession>A0A9X1UY49</accession>
<dbReference type="AlphaFoldDB" id="A0A9X1UY49"/>
<dbReference type="SUPFAM" id="SSF49303">
    <property type="entry name" value="beta-Galactosidase/glucuronidase domain"/>
    <property type="match status" value="2"/>
</dbReference>
<evidence type="ECO:0000256" key="7">
    <source>
        <dbReference type="ARBA" id="ARBA00022837"/>
    </source>
</evidence>
<keyword evidence="14" id="KW-1185">Reference proteome</keyword>
<keyword evidence="8 10" id="KW-0326">Glycosidase</keyword>
<evidence type="ECO:0000256" key="5">
    <source>
        <dbReference type="ARBA" id="ARBA00012756"/>
    </source>
</evidence>
<comment type="caution">
    <text evidence="13">The sequence shown here is derived from an EMBL/GenBank/DDBJ whole genome shotgun (WGS) entry which is preliminary data.</text>
</comment>
<evidence type="ECO:0000256" key="9">
    <source>
        <dbReference type="ARBA" id="ARBA00032230"/>
    </source>
</evidence>